<evidence type="ECO:0000256" key="5">
    <source>
        <dbReference type="ARBA" id="ARBA00022707"/>
    </source>
</evidence>
<keyword evidence="4 15" id="KW-0808">Transferase</keyword>
<keyword evidence="9" id="KW-0862">Zinc</keyword>
<organism evidence="15 16">
    <name type="scientific">Salvia divinorum</name>
    <name type="common">Maria pastora</name>
    <name type="synonym">Diviner's sage</name>
    <dbReference type="NCBI Taxonomy" id="28513"/>
    <lineage>
        <taxon>Eukaryota</taxon>
        <taxon>Viridiplantae</taxon>
        <taxon>Streptophyta</taxon>
        <taxon>Embryophyta</taxon>
        <taxon>Tracheophyta</taxon>
        <taxon>Spermatophyta</taxon>
        <taxon>Magnoliopsida</taxon>
        <taxon>eudicotyledons</taxon>
        <taxon>Gunneridae</taxon>
        <taxon>Pentapetalae</taxon>
        <taxon>asterids</taxon>
        <taxon>lamiids</taxon>
        <taxon>Lamiales</taxon>
        <taxon>Lamiaceae</taxon>
        <taxon>Nepetoideae</taxon>
        <taxon>Mentheae</taxon>
        <taxon>Salviinae</taxon>
        <taxon>Salvia</taxon>
        <taxon>Salvia subgen. Calosphace</taxon>
    </lineage>
</organism>
<evidence type="ECO:0000256" key="13">
    <source>
        <dbReference type="SAM" id="MobiDB-lite"/>
    </source>
</evidence>
<evidence type="ECO:0000313" key="15">
    <source>
        <dbReference type="EMBL" id="KAL1545848.1"/>
    </source>
</evidence>
<evidence type="ECO:0000256" key="4">
    <source>
        <dbReference type="ARBA" id="ARBA00022679"/>
    </source>
</evidence>
<comment type="similarity">
    <text evidence="11">Belongs to the RING-type zinc finger family. LOG2 subfamily.</text>
</comment>
<keyword evidence="8" id="KW-0833">Ubl conjugation pathway</keyword>
<comment type="catalytic activity">
    <reaction evidence="1">
        <text>S-ubiquitinyl-[E2 ubiquitin-conjugating enzyme]-L-cysteine + [acceptor protein]-L-lysine = [E2 ubiquitin-conjugating enzyme]-L-cysteine + N(6)-ubiquitinyl-[acceptor protein]-L-lysine.</text>
        <dbReference type="EC" id="2.3.2.27"/>
    </reaction>
</comment>
<dbReference type="InterPro" id="IPR058981">
    <property type="entry name" value="MGRN1/RNF157-like_N"/>
</dbReference>
<dbReference type="PROSITE" id="PS50089">
    <property type="entry name" value="ZF_RING_2"/>
    <property type="match status" value="1"/>
</dbReference>
<evidence type="ECO:0000256" key="7">
    <source>
        <dbReference type="ARBA" id="ARBA00022771"/>
    </source>
</evidence>
<evidence type="ECO:0000256" key="11">
    <source>
        <dbReference type="ARBA" id="ARBA00025721"/>
    </source>
</evidence>
<dbReference type="InterPro" id="IPR045195">
    <property type="entry name" value="LOG2-like_mRING_C3HC5"/>
</dbReference>
<dbReference type="EC" id="2.3.2.27" evidence="3"/>
<dbReference type="SMART" id="SM00184">
    <property type="entry name" value="RING"/>
    <property type="match status" value="1"/>
</dbReference>
<evidence type="ECO:0000256" key="2">
    <source>
        <dbReference type="ARBA" id="ARBA00004906"/>
    </source>
</evidence>
<proteinExistence type="inferred from homology"/>
<dbReference type="GO" id="GO:0061630">
    <property type="term" value="F:ubiquitin protein ligase activity"/>
    <property type="evidence" value="ECO:0007669"/>
    <property type="project" value="UniProtKB-EC"/>
</dbReference>
<dbReference type="EMBL" id="JBEAFC010000008">
    <property type="protein sequence ID" value="KAL1545848.1"/>
    <property type="molecule type" value="Genomic_DNA"/>
</dbReference>
<feature type="domain" description="RING-type" evidence="14">
    <location>
        <begin position="239"/>
        <end position="278"/>
    </location>
</feature>
<name>A0ABD1GNY0_SALDI</name>
<keyword evidence="7 12" id="KW-0863">Zinc-finger</keyword>
<keyword evidence="6" id="KW-0479">Metal-binding</keyword>
<reference evidence="15 16" key="1">
    <citation type="submission" date="2024-06" db="EMBL/GenBank/DDBJ databases">
        <title>A chromosome level genome sequence of Diviner's sage (Salvia divinorum).</title>
        <authorList>
            <person name="Ford S.A."/>
            <person name="Ro D.-K."/>
            <person name="Ness R.W."/>
            <person name="Phillips M.A."/>
        </authorList>
    </citation>
    <scope>NUCLEOTIDE SEQUENCE [LARGE SCALE GENOMIC DNA]</scope>
    <source>
        <strain evidence="15">SAF-2024a</strain>
        <tissue evidence="15">Leaf</tissue>
    </source>
</reference>
<dbReference type="InterPro" id="IPR045194">
    <property type="entry name" value="MGRN1/RNF157-like"/>
</dbReference>
<evidence type="ECO:0000256" key="10">
    <source>
        <dbReference type="ARBA" id="ARBA00023288"/>
    </source>
</evidence>
<keyword evidence="16" id="KW-1185">Reference proteome</keyword>
<accession>A0ABD1GNY0</accession>
<evidence type="ECO:0000256" key="6">
    <source>
        <dbReference type="ARBA" id="ARBA00022723"/>
    </source>
</evidence>
<comment type="pathway">
    <text evidence="2">Protein modification; protein ubiquitination.</text>
</comment>
<keyword evidence="5" id="KW-0519">Myristate</keyword>
<sequence>MGNNSSRSSHSPPSTPYPNPTAPYAQYPGFYPHPAPHANWAASRYPMLLPQPAVEHQKAVAIGNDVNVKKETLRLEPDEGDSGKFLVAFSFDATVEGSLTLMFCAKVGEDCHLTPMKESLYQPITLKFEKGLSQKFKQASGTGIDLSSFQEEGLSNDSDSSVYPLAIKAEASSGGDTDSRSTNSQITLAMFEKDREEYKVKVVKQILWVNGMRYELQEIFGIGNSVEHEFNENDPGKECVVCLSEARDTTVLPCRHMCMCGECAKVLRFQTNRCPICRQPIDRLLEIKVSNGSDE</sequence>
<evidence type="ECO:0000256" key="8">
    <source>
        <dbReference type="ARBA" id="ARBA00022786"/>
    </source>
</evidence>
<dbReference type="InterPro" id="IPR001841">
    <property type="entry name" value="Znf_RING"/>
</dbReference>
<dbReference type="PANTHER" id="PTHR22996:SF0">
    <property type="entry name" value="RE60872P-RELATED"/>
    <property type="match status" value="1"/>
</dbReference>
<evidence type="ECO:0000259" key="14">
    <source>
        <dbReference type="PROSITE" id="PS50089"/>
    </source>
</evidence>
<dbReference type="Proteomes" id="UP001567538">
    <property type="component" value="Unassembled WGS sequence"/>
</dbReference>
<dbReference type="FunFam" id="3.30.40.10:FF:000115">
    <property type="entry name" value="probable E3 ubiquitin-protein ligase LOG2"/>
    <property type="match status" value="1"/>
</dbReference>
<feature type="region of interest" description="Disordered" evidence="13">
    <location>
        <begin position="1"/>
        <end position="23"/>
    </location>
</feature>
<gene>
    <name evidence="15" type="primary">LOG2</name>
    <name evidence="15" type="ORF">AAHA92_22527</name>
</gene>
<evidence type="ECO:0000256" key="1">
    <source>
        <dbReference type="ARBA" id="ARBA00000900"/>
    </source>
</evidence>
<dbReference type="SUPFAM" id="SSF57850">
    <property type="entry name" value="RING/U-box"/>
    <property type="match status" value="1"/>
</dbReference>
<evidence type="ECO:0000256" key="3">
    <source>
        <dbReference type="ARBA" id="ARBA00012483"/>
    </source>
</evidence>
<dbReference type="AlphaFoldDB" id="A0ABD1GNY0"/>
<keyword evidence="15" id="KW-0012">Acyltransferase</keyword>
<dbReference type="GO" id="GO:0008270">
    <property type="term" value="F:zinc ion binding"/>
    <property type="evidence" value="ECO:0007669"/>
    <property type="project" value="UniProtKB-KW"/>
</dbReference>
<dbReference type="Pfam" id="PF26192">
    <property type="entry name" value="RNF157-like_N"/>
    <property type="match status" value="1"/>
</dbReference>
<comment type="caution">
    <text evidence="15">The sequence shown here is derived from an EMBL/GenBank/DDBJ whole genome shotgun (WGS) entry which is preliminary data.</text>
</comment>
<feature type="compositionally biased region" description="Low complexity" evidence="13">
    <location>
        <begin position="1"/>
        <end position="12"/>
    </location>
</feature>
<keyword evidence="10" id="KW-0449">Lipoprotein</keyword>
<dbReference type="Gene3D" id="3.30.40.10">
    <property type="entry name" value="Zinc/RING finger domain, C3HC4 (zinc finger)"/>
    <property type="match status" value="1"/>
</dbReference>
<evidence type="ECO:0000256" key="12">
    <source>
        <dbReference type="PROSITE-ProRule" id="PRU00175"/>
    </source>
</evidence>
<dbReference type="PANTHER" id="PTHR22996">
    <property type="entry name" value="MAHOGUNIN"/>
    <property type="match status" value="1"/>
</dbReference>
<dbReference type="InterPro" id="IPR013083">
    <property type="entry name" value="Znf_RING/FYVE/PHD"/>
</dbReference>
<evidence type="ECO:0000313" key="16">
    <source>
        <dbReference type="Proteomes" id="UP001567538"/>
    </source>
</evidence>
<evidence type="ECO:0000256" key="9">
    <source>
        <dbReference type="ARBA" id="ARBA00022833"/>
    </source>
</evidence>
<protein>
    <recommendedName>
        <fullName evidence="3">RING-type E3 ubiquitin transferase</fullName>
        <ecNumber evidence="3">2.3.2.27</ecNumber>
    </recommendedName>
</protein>
<dbReference type="CDD" id="cd16789">
    <property type="entry name" value="mRING-HC-C3HC5_MGRN1-like"/>
    <property type="match status" value="1"/>
</dbReference>
<dbReference type="Pfam" id="PF13920">
    <property type="entry name" value="zf-C3HC4_3"/>
    <property type="match status" value="1"/>
</dbReference>